<reference evidence="3 4" key="1">
    <citation type="journal article" date="2016" name="Nat. Commun.">
        <title>Thousands of microbial genomes shed light on interconnected biogeochemical processes in an aquifer system.</title>
        <authorList>
            <person name="Anantharaman K."/>
            <person name="Brown C.T."/>
            <person name="Hug L.A."/>
            <person name="Sharon I."/>
            <person name="Castelle C.J."/>
            <person name="Probst A.J."/>
            <person name="Thomas B.C."/>
            <person name="Singh A."/>
            <person name="Wilkins M.J."/>
            <person name="Karaoz U."/>
            <person name="Brodie E.L."/>
            <person name="Williams K.H."/>
            <person name="Hubbard S.S."/>
            <person name="Banfield J.F."/>
        </authorList>
    </citation>
    <scope>NUCLEOTIDE SEQUENCE [LARGE SCALE GENOMIC DNA]</scope>
</reference>
<feature type="domain" description="Plastocyanin-like" evidence="2">
    <location>
        <begin position="9"/>
        <end position="99"/>
    </location>
</feature>
<dbReference type="Pfam" id="PF07731">
    <property type="entry name" value="Cu-oxidase_2"/>
    <property type="match status" value="1"/>
</dbReference>
<dbReference type="PROSITE" id="PS00080">
    <property type="entry name" value="MULTICOPPER_OXIDASE2"/>
    <property type="match status" value="1"/>
</dbReference>
<dbReference type="Gene3D" id="2.60.40.420">
    <property type="entry name" value="Cupredoxins - blue copper proteins"/>
    <property type="match status" value="1"/>
</dbReference>
<dbReference type="GO" id="GO:0005507">
    <property type="term" value="F:copper ion binding"/>
    <property type="evidence" value="ECO:0007669"/>
    <property type="project" value="InterPro"/>
</dbReference>
<dbReference type="Proteomes" id="UP000178991">
    <property type="component" value="Unassembled WGS sequence"/>
</dbReference>
<evidence type="ECO:0000313" key="4">
    <source>
        <dbReference type="Proteomes" id="UP000178991"/>
    </source>
</evidence>
<dbReference type="CDD" id="cd04207">
    <property type="entry name" value="CuRO_3_LCC_like"/>
    <property type="match status" value="1"/>
</dbReference>
<dbReference type="EMBL" id="MHOL01000022">
    <property type="protein sequence ID" value="OGZ62445.1"/>
    <property type="molecule type" value="Genomic_DNA"/>
</dbReference>
<dbReference type="SUPFAM" id="SSF49503">
    <property type="entry name" value="Cupredoxins"/>
    <property type="match status" value="1"/>
</dbReference>
<name>A0A1G2HIY1_9BACT</name>
<dbReference type="AlphaFoldDB" id="A0A1G2HIY1"/>
<gene>
    <name evidence="3" type="ORF">A2639_01265</name>
</gene>
<comment type="caution">
    <text evidence="3">The sequence shown here is derived from an EMBL/GenBank/DDBJ whole genome shotgun (WGS) entry which is preliminary data.</text>
</comment>
<accession>A0A1G2HIY1</accession>
<protein>
    <recommendedName>
        <fullName evidence="2">Plastocyanin-like domain-containing protein</fullName>
    </recommendedName>
</protein>
<dbReference type="InterPro" id="IPR002355">
    <property type="entry name" value="Cu_oxidase_Cu_BS"/>
</dbReference>
<keyword evidence="1" id="KW-0479">Metal-binding</keyword>
<dbReference type="InterPro" id="IPR011706">
    <property type="entry name" value="Cu-oxidase_C"/>
</dbReference>
<dbReference type="InterPro" id="IPR008972">
    <property type="entry name" value="Cupredoxin"/>
</dbReference>
<evidence type="ECO:0000256" key="1">
    <source>
        <dbReference type="ARBA" id="ARBA00022723"/>
    </source>
</evidence>
<sequence length="99" mass="11389">MYGGVKLFTKGEPVKVQIFNDPNSMHLMQHSMHFHGQRFLVLEHNGVKEINLVWKDTVFIPSVQTVDILLDTLNSGIWMAHCHIAEHLKSGMMTEFKVE</sequence>
<dbReference type="GO" id="GO:0016491">
    <property type="term" value="F:oxidoreductase activity"/>
    <property type="evidence" value="ECO:0007669"/>
    <property type="project" value="InterPro"/>
</dbReference>
<evidence type="ECO:0000259" key="2">
    <source>
        <dbReference type="Pfam" id="PF07731"/>
    </source>
</evidence>
<evidence type="ECO:0000313" key="3">
    <source>
        <dbReference type="EMBL" id="OGZ62445.1"/>
    </source>
</evidence>
<proteinExistence type="predicted"/>
<organism evidence="3 4">
    <name type="scientific">Candidatus Staskawiczbacteria bacterium RIFCSPHIGHO2_01_FULL_34_27</name>
    <dbReference type="NCBI Taxonomy" id="1802199"/>
    <lineage>
        <taxon>Bacteria</taxon>
        <taxon>Candidatus Staskawicziibacteriota</taxon>
    </lineage>
</organism>